<dbReference type="KEGG" id="dmu:Desmu_0602"/>
<dbReference type="STRING" id="765177.Desmu_0602"/>
<name>E8R8T4_DESM0</name>
<dbReference type="GO" id="GO:0005886">
    <property type="term" value="C:plasma membrane"/>
    <property type="evidence" value="ECO:0007669"/>
    <property type="project" value="TreeGrafter"/>
</dbReference>
<dbReference type="InterPro" id="IPR051311">
    <property type="entry name" value="DedA_domain"/>
</dbReference>
<dbReference type="Pfam" id="PF09335">
    <property type="entry name" value="VTT_dom"/>
    <property type="match status" value="1"/>
</dbReference>
<sequence length="226" mass="25084">MINAALKAGEYIGFFIVSLVSNAIPYSTIPYLFWLAPFFARIRDPWSLMLAVASSALGASIGKLLVYMLGRGLSTFGRESRFKQNIAYLTSRHSTATFIMVFMAAALPIPDDVVYIPVGYARYNILLFFTALTAGKLVVTSMAAVYGRAFSFLFEEHPGIPSWVTVAAYIAITLLAMYIAGSIDWINMSNVFREKGFRQGVRVLLSELYATLRKLPGYVSRLANRN</sequence>
<evidence type="ECO:0000256" key="1">
    <source>
        <dbReference type="SAM" id="Phobius"/>
    </source>
</evidence>
<evidence type="ECO:0000313" key="4">
    <source>
        <dbReference type="Proteomes" id="UP000001068"/>
    </source>
</evidence>
<dbReference type="RefSeq" id="WP_013562132.1">
    <property type="nucleotide sequence ID" value="NC_014961.1"/>
</dbReference>
<feature type="transmembrane region" description="Helical" evidence="1">
    <location>
        <begin position="46"/>
        <end position="66"/>
    </location>
</feature>
<dbReference type="HOGENOM" id="CLU_101250_0_0_2"/>
<feature type="transmembrane region" description="Helical" evidence="1">
    <location>
        <begin position="159"/>
        <end position="180"/>
    </location>
</feature>
<feature type="domain" description="VTT" evidence="2">
    <location>
        <begin position="47"/>
        <end position="147"/>
    </location>
</feature>
<keyword evidence="1" id="KW-0812">Transmembrane</keyword>
<dbReference type="GeneID" id="10153296"/>
<keyword evidence="1" id="KW-0472">Membrane</keyword>
<reference evidence="3 4" key="2">
    <citation type="journal article" date="2011" name="Stand. Genomic Sci.">
        <title>Complete genome sequence of Desulfurococcus mucosus type strain (O7/1).</title>
        <authorList>
            <person name="Wirth R."/>
            <person name="Chertkov O."/>
            <person name="Held B."/>
            <person name="Lapidus A."/>
            <person name="Nolan M."/>
            <person name="Lucas S."/>
            <person name="Hammon N."/>
            <person name="Deshpande S."/>
            <person name="Cheng J.F."/>
            <person name="Tapia R."/>
            <person name="Han C."/>
            <person name="Goodwin L."/>
            <person name="Pitluck S."/>
            <person name="Liolios K."/>
            <person name="Ioanna P."/>
            <person name="Ivanova N."/>
            <person name="Mavromatis K."/>
            <person name="Mikhailova N."/>
            <person name="Pati A."/>
            <person name="Chen A."/>
            <person name="Palaniappan K."/>
            <person name="Land M."/>
            <person name="Hauser L."/>
            <person name="Chang Y.J."/>
            <person name="Jeffries C.D."/>
            <person name="Bilek Y."/>
            <person name="Hader T."/>
            <person name="Rohde M."/>
            <person name="Spring S."/>
            <person name="Sikorski J."/>
            <person name="Goker M."/>
            <person name="Woyke T."/>
            <person name="Bristow J."/>
            <person name="Eisen J.A."/>
            <person name="Markowitz V."/>
            <person name="Hugenholtz P."/>
            <person name="Kyrpides N.C."/>
            <person name="Klenk H.P."/>
        </authorList>
    </citation>
    <scope>NUCLEOTIDE SEQUENCE [LARGE SCALE GENOMIC DNA]</scope>
    <source>
        <strain evidence="4">ATCC 35584 / DSM 2162 / JCM 9187 / O7/1</strain>
    </source>
</reference>
<accession>E8R8T4</accession>
<feature type="transmembrane region" description="Helical" evidence="1">
    <location>
        <begin position="12"/>
        <end position="34"/>
    </location>
</feature>
<feature type="transmembrane region" description="Helical" evidence="1">
    <location>
        <begin position="86"/>
        <end position="105"/>
    </location>
</feature>
<feature type="transmembrane region" description="Helical" evidence="1">
    <location>
        <begin position="125"/>
        <end position="147"/>
    </location>
</feature>
<dbReference type="Proteomes" id="UP000001068">
    <property type="component" value="Chromosome"/>
</dbReference>
<protein>
    <submittedName>
        <fullName evidence="3">SNARE associated Golgi protein-like protein</fullName>
    </submittedName>
</protein>
<gene>
    <name evidence="3" type="ordered locus">Desmu_0602</name>
</gene>
<dbReference type="AlphaFoldDB" id="E8R8T4"/>
<proteinExistence type="predicted"/>
<keyword evidence="4" id="KW-1185">Reference proteome</keyword>
<dbReference type="PANTHER" id="PTHR42709">
    <property type="entry name" value="ALKALINE PHOSPHATASE LIKE PROTEIN"/>
    <property type="match status" value="1"/>
</dbReference>
<dbReference type="InterPro" id="IPR032816">
    <property type="entry name" value="VTT_dom"/>
</dbReference>
<evidence type="ECO:0000259" key="2">
    <source>
        <dbReference type="Pfam" id="PF09335"/>
    </source>
</evidence>
<dbReference type="EMBL" id="CP002363">
    <property type="protein sequence ID" value="ADV64910.1"/>
    <property type="molecule type" value="Genomic_DNA"/>
</dbReference>
<keyword evidence="1" id="KW-1133">Transmembrane helix</keyword>
<organism evidence="3 4">
    <name type="scientific">Desulfurococcus mucosus (strain ATCC 35584 / DSM 2162 / JCM 9187 / O7/1)</name>
    <dbReference type="NCBI Taxonomy" id="765177"/>
    <lineage>
        <taxon>Archaea</taxon>
        <taxon>Thermoproteota</taxon>
        <taxon>Thermoprotei</taxon>
        <taxon>Desulfurococcales</taxon>
        <taxon>Desulfurococcaceae</taxon>
        <taxon>Desulfurococcus</taxon>
    </lineage>
</organism>
<reference evidence="4" key="1">
    <citation type="submission" date="2010-11" db="EMBL/GenBank/DDBJ databases">
        <title>The complete genome of Desulfurococcus mucosus DSM 2162.</title>
        <authorList>
            <consortium name="US DOE Joint Genome Institute (JGI-PGF)"/>
            <person name="Lucas S."/>
            <person name="Copeland A."/>
            <person name="Lapidus A."/>
            <person name="Bruce D."/>
            <person name="Goodwin L."/>
            <person name="Pitluck S."/>
            <person name="Kyrpides N."/>
            <person name="Mavromatis K."/>
            <person name="Pagani I."/>
            <person name="Ivanova N."/>
            <person name="Ovchinnikova G."/>
            <person name="Chertkov O."/>
            <person name="Held B."/>
            <person name="Brettin T."/>
            <person name="Detter J.C."/>
            <person name="Tapia R."/>
            <person name="Han C."/>
            <person name="Land M."/>
            <person name="Hauser L."/>
            <person name="Markowitz V."/>
            <person name="Cheng J.-F."/>
            <person name="Hugenholtz P."/>
            <person name="Woyke T."/>
            <person name="Wu D."/>
            <person name="Wirth R."/>
            <person name="Bilek Y."/>
            <person name="Hader T."/>
            <person name="Klenk H.-P."/>
            <person name="Eisen J.A."/>
        </authorList>
    </citation>
    <scope>NUCLEOTIDE SEQUENCE [LARGE SCALE GENOMIC DNA]</scope>
    <source>
        <strain evidence="4">ATCC 35584 / DSM 2162 / JCM 9187 / O7/1</strain>
    </source>
</reference>
<evidence type="ECO:0000313" key="3">
    <source>
        <dbReference type="EMBL" id="ADV64910.1"/>
    </source>
</evidence>
<dbReference type="eggNOG" id="arCOG03119">
    <property type="taxonomic scope" value="Archaea"/>
</dbReference>
<dbReference type="PANTHER" id="PTHR42709:SF10">
    <property type="entry name" value="SNARE ASSOCIATED GOLGI PROTEIN"/>
    <property type="match status" value="1"/>
</dbReference>